<feature type="transmembrane region" description="Helical" evidence="8">
    <location>
        <begin position="409"/>
        <end position="432"/>
    </location>
</feature>
<evidence type="ECO:0000256" key="7">
    <source>
        <dbReference type="ARBA" id="ARBA00023136"/>
    </source>
</evidence>
<dbReference type="InterPro" id="IPR036259">
    <property type="entry name" value="MFS_trans_sf"/>
</dbReference>
<keyword evidence="4 8" id="KW-0812">Transmembrane</keyword>
<dbReference type="EMBL" id="HG937693">
    <property type="protein sequence ID" value="CDP34732.1"/>
    <property type="molecule type" value="Genomic_DNA"/>
</dbReference>
<evidence type="ECO:0000259" key="9">
    <source>
        <dbReference type="PROSITE" id="PS50850"/>
    </source>
</evidence>
<feature type="transmembrane region" description="Helical" evidence="8">
    <location>
        <begin position="117"/>
        <end position="136"/>
    </location>
</feature>
<comment type="subcellular location">
    <subcellularLocation>
        <location evidence="8">Cell membrane</location>
        <topology evidence="8">Multi-pass membrane protein</topology>
    </subcellularLocation>
    <subcellularLocation>
        <location evidence="1">Membrane</location>
        <topology evidence="1">Multi-pass membrane protein</topology>
    </subcellularLocation>
</comment>
<dbReference type="GO" id="GO:0042128">
    <property type="term" value="P:nitrate assimilation"/>
    <property type="evidence" value="ECO:0007669"/>
    <property type="project" value="UniProtKB-UniRule"/>
</dbReference>
<feature type="transmembrane region" description="Helical" evidence="8">
    <location>
        <begin position="385"/>
        <end position="403"/>
    </location>
</feature>
<keyword evidence="6 8" id="KW-0534">Nitrate assimilation</keyword>
<reference evidence="10" key="1">
    <citation type="submission" date="2014-02" db="EMBL/GenBank/DDBJ databases">
        <authorList>
            <person name="Genoscope - CEA"/>
        </authorList>
    </citation>
    <scope>NUCLEOTIDE SEQUENCE</scope>
    <source>
        <strain evidence="10">LS3</strain>
    </source>
</reference>
<evidence type="ECO:0000256" key="1">
    <source>
        <dbReference type="ARBA" id="ARBA00004141"/>
    </source>
</evidence>
<reference evidence="10" key="2">
    <citation type="submission" date="2014-06" db="EMBL/GenBank/DDBJ databases">
        <title>The complete genome of Blastobotrys (Arxula) adeninivorans LS3 - a yeast of biotechnological interest.</title>
        <authorList>
            <person name="Kunze G."/>
            <person name="Gaillardin C."/>
            <person name="Czernicka M."/>
            <person name="Durrens P."/>
            <person name="Martin T."/>
            <person name="Boer E."/>
            <person name="Gabaldon T."/>
            <person name="Cruz J."/>
            <person name="Talla E."/>
            <person name="Marck C."/>
            <person name="Goffeau A."/>
            <person name="Barbe V."/>
            <person name="Baret P."/>
            <person name="Baronian K."/>
            <person name="Beier S."/>
            <person name="Bleykasten C."/>
            <person name="Bode R."/>
            <person name="Casaregola S."/>
            <person name="Despons L."/>
            <person name="Fairhead C."/>
            <person name="Giersberg M."/>
            <person name="Gierski P."/>
            <person name="Hahnel U."/>
            <person name="Hartmann A."/>
            <person name="Jankowska D."/>
            <person name="Jubin C."/>
            <person name="Jung P."/>
            <person name="Lafontaine I."/>
            <person name="Leh-Louis V."/>
            <person name="Lemaire M."/>
            <person name="Marcet-Houben M."/>
            <person name="Mascher M."/>
            <person name="Morel G."/>
            <person name="Richard G.-F."/>
            <person name="Riechen J."/>
            <person name="Sacerdot C."/>
            <person name="Sarkar A."/>
            <person name="Savel G."/>
            <person name="Schacherer J."/>
            <person name="Sherman D."/>
            <person name="Straub M.-L."/>
            <person name="Stein N."/>
            <person name="Thierry A."/>
            <person name="Trautwein-Schult A."/>
            <person name="Westhof E."/>
            <person name="Worch S."/>
            <person name="Dujon B."/>
            <person name="Souciet J.-L."/>
            <person name="Wincker P."/>
            <person name="Scholz U."/>
            <person name="Neuveglise N."/>
        </authorList>
    </citation>
    <scope>NUCLEOTIDE SEQUENCE</scope>
    <source>
        <strain evidence="10">LS3</strain>
    </source>
</reference>
<evidence type="ECO:0000256" key="2">
    <source>
        <dbReference type="ARBA" id="ARBA00008432"/>
    </source>
</evidence>
<dbReference type="PROSITE" id="PS50850">
    <property type="entry name" value="MFS"/>
    <property type="match status" value="1"/>
</dbReference>
<dbReference type="InterPro" id="IPR044772">
    <property type="entry name" value="NO3_transporter"/>
</dbReference>
<evidence type="ECO:0000313" key="10">
    <source>
        <dbReference type="EMBL" id="CDP34732.1"/>
    </source>
</evidence>
<keyword evidence="5 8" id="KW-1133">Transmembrane helix</keyword>
<feature type="transmembrane region" description="Helical" evidence="8">
    <location>
        <begin position="52"/>
        <end position="70"/>
    </location>
</feature>
<organism evidence="10">
    <name type="scientific">Blastobotrys adeninivorans</name>
    <name type="common">Yeast</name>
    <name type="synonym">Arxula adeninivorans</name>
    <dbReference type="NCBI Taxonomy" id="409370"/>
    <lineage>
        <taxon>Eukaryota</taxon>
        <taxon>Fungi</taxon>
        <taxon>Dikarya</taxon>
        <taxon>Ascomycota</taxon>
        <taxon>Saccharomycotina</taxon>
        <taxon>Dipodascomycetes</taxon>
        <taxon>Dipodascales</taxon>
        <taxon>Trichomonascaceae</taxon>
        <taxon>Blastobotrys</taxon>
    </lineage>
</organism>
<dbReference type="Pfam" id="PF07690">
    <property type="entry name" value="MFS_1"/>
    <property type="match status" value="1"/>
</dbReference>
<keyword evidence="3 8" id="KW-0813">Transport</keyword>
<accession>A0A060T786</accession>
<gene>
    <name evidence="10" type="ORF">GNLVRS02_ARAD1C19250g</name>
</gene>
<dbReference type="GO" id="GO:0005886">
    <property type="term" value="C:plasma membrane"/>
    <property type="evidence" value="ECO:0007669"/>
    <property type="project" value="UniProtKB-SubCell"/>
</dbReference>
<feature type="transmembrane region" description="Helical" evidence="8">
    <location>
        <begin position="307"/>
        <end position="331"/>
    </location>
</feature>
<dbReference type="PhylomeDB" id="A0A060T786"/>
<keyword evidence="7 8" id="KW-0472">Membrane</keyword>
<evidence type="ECO:0000256" key="3">
    <source>
        <dbReference type="ARBA" id="ARBA00022448"/>
    </source>
</evidence>
<evidence type="ECO:0000256" key="8">
    <source>
        <dbReference type="RuleBase" id="RU366033"/>
    </source>
</evidence>
<evidence type="ECO:0000256" key="5">
    <source>
        <dbReference type="ARBA" id="ARBA00022989"/>
    </source>
</evidence>
<dbReference type="AlphaFoldDB" id="A0A060T786"/>
<dbReference type="PANTHER" id="PTHR23515">
    <property type="entry name" value="HIGH-AFFINITY NITRATE TRANSPORTER 2.3"/>
    <property type="match status" value="1"/>
</dbReference>
<feature type="transmembrane region" description="Helical" evidence="8">
    <location>
        <begin position="171"/>
        <end position="194"/>
    </location>
</feature>
<proteinExistence type="inferred from homology"/>
<evidence type="ECO:0000256" key="6">
    <source>
        <dbReference type="ARBA" id="ARBA00023063"/>
    </source>
</evidence>
<feature type="domain" description="Major facilitator superfamily (MFS) profile" evidence="9">
    <location>
        <begin position="52"/>
        <end position="502"/>
    </location>
</feature>
<dbReference type="NCBIfam" id="TIGR00886">
    <property type="entry name" value="2A0108"/>
    <property type="match status" value="1"/>
</dbReference>
<name>A0A060T786_BLAAD</name>
<dbReference type="InterPro" id="IPR020846">
    <property type="entry name" value="MFS_dom"/>
</dbReference>
<sequence length="504" mass="55003">MVLYKGLADCKSSSINGEMKLSTLWKPPSVNSENNKALSIPILRPWDKYGRCFHFAWIGFFISFLSWYAFPPLQATITADLDLSHNDISNANIVGLTSTMIVRLCLGPLCDIFGPRYVMVCTLLVGAIPTALVPLIKSKEGLFVVRFFVGFLGGTFIPCQMWNMAFFDPQIIGLATALGGGWGDAGAGVAFFTMPAIETSMRNRGYNISDAWKFSFLVGPLILIVFFAIFMLIFGFDCPDGKWANRTRPPVSAPVTEPSSSRVSTELKKDSQVTVSNIEMGILVEEDERPKRSVLLRALKVAFHPTTLLVALPYAVTFGGELAIEAILGGFYQSHARNHGEQWSQQLASNWGSMIGLMNIVCRPFGGLMADILYRKFGLVRVKKYWMLACGLVQGIFLLWLSLDKNLSIPGLIIGLAVMAVFMEAANGATFALVPHINKRSSGIVAGVTGAWGNVGGILFSLAFRYSTLNTNEAHYQRGLLGIAIGTLVVAIGCLFVPLSKHVS</sequence>
<comment type="similarity">
    <text evidence="2 8">Belongs to the major facilitator superfamily. Nitrate/nitrite porter (TC 2.A.1.8) family.</text>
</comment>
<dbReference type="SUPFAM" id="SSF103473">
    <property type="entry name" value="MFS general substrate transporter"/>
    <property type="match status" value="1"/>
</dbReference>
<dbReference type="InterPro" id="IPR011701">
    <property type="entry name" value="MFS"/>
</dbReference>
<feature type="transmembrane region" description="Helical" evidence="8">
    <location>
        <begin position="142"/>
        <end position="159"/>
    </location>
</feature>
<dbReference type="InterPro" id="IPR004737">
    <property type="entry name" value="NO3_transporter_NarK/NarU-like"/>
</dbReference>
<keyword evidence="8" id="KW-1003">Cell membrane</keyword>
<feature type="transmembrane region" description="Helical" evidence="8">
    <location>
        <begin position="214"/>
        <end position="236"/>
    </location>
</feature>
<protein>
    <recommendedName>
        <fullName evidence="8">Nitrate/nitrite transporter</fullName>
    </recommendedName>
</protein>
<evidence type="ECO:0000256" key="4">
    <source>
        <dbReference type="ARBA" id="ARBA00022692"/>
    </source>
</evidence>
<dbReference type="Gene3D" id="1.20.1250.20">
    <property type="entry name" value="MFS general substrate transporter like domains"/>
    <property type="match status" value="2"/>
</dbReference>
<dbReference type="GO" id="GO:0015112">
    <property type="term" value="F:nitrate transmembrane transporter activity"/>
    <property type="evidence" value="ECO:0007669"/>
    <property type="project" value="UniProtKB-UniRule"/>
</dbReference>
<feature type="transmembrane region" description="Helical" evidence="8">
    <location>
        <begin position="479"/>
        <end position="499"/>
    </location>
</feature>
<feature type="transmembrane region" description="Helical" evidence="8">
    <location>
        <begin position="444"/>
        <end position="467"/>
    </location>
</feature>
<dbReference type="GO" id="GO:0015113">
    <property type="term" value="F:nitrite transmembrane transporter activity"/>
    <property type="evidence" value="ECO:0007669"/>
    <property type="project" value="InterPro"/>
</dbReference>